<dbReference type="KEGG" id="kps:KPNJ2_03615"/>
<evidence type="ECO:0000313" key="2">
    <source>
        <dbReference type="Proteomes" id="UP000019586"/>
    </source>
</evidence>
<gene>
    <name evidence="1" type="ORF">KPNJ2_03615</name>
</gene>
<dbReference type="EMBL" id="CP006918">
    <property type="protein sequence ID" value="AHM80395.1"/>
    <property type="molecule type" value="Genomic_DNA"/>
</dbReference>
<dbReference type="Proteomes" id="UP000019586">
    <property type="component" value="Chromosome"/>
</dbReference>
<organism evidence="1 2">
    <name type="scientific">Klebsiella pneumoniae 30684/NJST258_2</name>
    <dbReference type="NCBI Taxonomy" id="1420013"/>
    <lineage>
        <taxon>Bacteria</taxon>
        <taxon>Pseudomonadati</taxon>
        <taxon>Pseudomonadota</taxon>
        <taxon>Gammaproteobacteria</taxon>
        <taxon>Enterobacterales</taxon>
        <taxon>Enterobacteriaceae</taxon>
        <taxon>Klebsiella/Raoultella group</taxon>
        <taxon>Klebsiella</taxon>
        <taxon>Klebsiella pneumoniae complex</taxon>
    </lineage>
</organism>
<reference evidence="1 2" key="1">
    <citation type="journal article" date="2014" name="Proc. Natl. Acad. Sci. U.S.A.">
        <title>Molecular dissection of the evolution of carbapenem-resistant multilocus sequence type 258 Klebsiella pneumoniae.</title>
        <authorList>
            <person name="Deleo F.R."/>
            <person name="Chen L."/>
            <person name="Porcella S.F."/>
            <person name="Martens C.A."/>
            <person name="Kobayashi S.D."/>
            <person name="Porter A.R."/>
            <person name="Chavda K.D."/>
            <person name="Jacobs M.R."/>
            <person name="Mathema B."/>
            <person name="Olsen R.J."/>
            <person name="Bonomo R.A."/>
            <person name="Musser J.M."/>
            <person name="Kreiswirth B.N."/>
        </authorList>
    </citation>
    <scope>NUCLEOTIDE SEQUENCE [LARGE SCALE GENOMIC DNA]</scope>
    <source>
        <strain evidence="1">30684/NJST258_2</strain>
    </source>
</reference>
<sequence length="71" mass="7625">MRVATCIFLSVLPKDGTMTPPLFICFFNQLFTGIVGCGLTSRGNGADFGILRMDFIKSCFVKISAETALAA</sequence>
<accession>W8UMR6</accession>
<proteinExistence type="predicted"/>
<name>W8UMR6_KLEPN</name>
<dbReference type="AlphaFoldDB" id="W8UMR6"/>
<dbReference type="HOGENOM" id="CLU_202482_0_0_6"/>
<evidence type="ECO:0000313" key="1">
    <source>
        <dbReference type="EMBL" id="AHM80395.1"/>
    </source>
</evidence>
<protein>
    <submittedName>
        <fullName evidence="1">Uncharacterized protein</fullName>
    </submittedName>
</protein>